<reference evidence="7" key="3">
    <citation type="submission" date="2018-04" db="EMBL/GenBank/DDBJ databases">
        <authorList>
            <person name="Sheh A."/>
            <person name="Shen Z."/>
            <person name="Mannion A.J."/>
            <person name="Fox J.G."/>
        </authorList>
    </citation>
    <scope>NUCLEOTIDE SEQUENCE</scope>
    <source>
        <strain evidence="7">MIT 97-6194</strain>
    </source>
</reference>
<dbReference type="HAMAP" id="MF_00658">
    <property type="entry name" value="23SrRNA_methyltr_H"/>
    <property type="match status" value="1"/>
</dbReference>
<feature type="binding site" evidence="5">
    <location>
        <begin position="122"/>
        <end position="127"/>
    </location>
    <ligand>
        <name>S-adenosyl-L-methionine</name>
        <dbReference type="ChEBI" id="CHEBI:59789"/>
    </ligand>
</feature>
<dbReference type="PIRSF" id="PIRSF004505">
    <property type="entry name" value="MT_bac"/>
    <property type="match status" value="1"/>
</dbReference>
<comment type="caution">
    <text evidence="7">The sequence shown here is derived from an EMBL/GenBank/DDBJ whole genome shotgun (WGS) entry which is preliminary data.</text>
</comment>
<evidence type="ECO:0000313" key="9">
    <source>
        <dbReference type="Proteomes" id="UP000477070"/>
    </source>
</evidence>
<dbReference type="InterPro" id="IPR029028">
    <property type="entry name" value="Alpha/beta_knot_MTases"/>
</dbReference>
<reference evidence="6 9" key="4">
    <citation type="submission" date="2019-12" db="EMBL/GenBank/DDBJ databases">
        <title>Multi-Generational Helicobacter saguini Isolates.</title>
        <authorList>
            <person name="Mannion A."/>
            <person name="Shen Z."/>
            <person name="Fox J.G."/>
        </authorList>
    </citation>
    <scope>NUCLEOTIDE SEQUENCE [LARGE SCALE GENOMIC DNA]</scope>
    <source>
        <strain evidence="6">16-048</strain>
        <strain evidence="9">16-048 (F4)</strain>
    </source>
</reference>
<dbReference type="SUPFAM" id="SSF75217">
    <property type="entry name" value="alpha/beta knot"/>
    <property type="match status" value="1"/>
</dbReference>
<comment type="catalytic activity">
    <reaction evidence="5">
        <text>pseudouridine(1915) in 23S rRNA + S-adenosyl-L-methionine = N(3)-methylpseudouridine(1915) in 23S rRNA + S-adenosyl-L-homocysteine + H(+)</text>
        <dbReference type="Rhea" id="RHEA:42752"/>
        <dbReference type="Rhea" id="RHEA-COMP:10221"/>
        <dbReference type="Rhea" id="RHEA-COMP:10222"/>
        <dbReference type="ChEBI" id="CHEBI:15378"/>
        <dbReference type="ChEBI" id="CHEBI:57856"/>
        <dbReference type="ChEBI" id="CHEBI:59789"/>
        <dbReference type="ChEBI" id="CHEBI:65314"/>
        <dbReference type="ChEBI" id="CHEBI:74486"/>
        <dbReference type="EC" id="2.1.1.177"/>
    </reaction>
</comment>
<dbReference type="EC" id="2.1.1.177" evidence="5"/>
<dbReference type="Gene3D" id="3.40.1280.10">
    <property type="match status" value="1"/>
</dbReference>
<dbReference type="EMBL" id="JRMP02000004">
    <property type="protein sequence ID" value="TLD94973.1"/>
    <property type="molecule type" value="Genomic_DNA"/>
</dbReference>
<dbReference type="Proteomes" id="UP000029714">
    <property type="component" value="Unassembled WGS sequence"/>
</dbReference>
<reference evidence="7 8" key="2">
    <citation type="journal article" date="2016" name="Infect. Immun.">
        <title>Helicobacter saguini, a Novel Helicobacter Isolated from Cotton-Top Tamarins with Ulcerative Colitis, Has Proinflammatory Properties and Induces Typhlocolitis and Dysplasia in Gnotobiotic IL-10-/- Mice.</title>
        <authorList>
            <person name="Shen Z."/>
            <person name="Mannion A."/>
            <person name="Whary M.T."/>
            <person name="Muthupalani S."/>
            <person name="Sheh A."/>
            <person name="Feng Y."/>
            <person name="Gong G."/>
            <person name="Vandamme P."/>
            <person name="Holcombe H.R."/>
            <person name="Paster B.J."/>
            <person name="Fox J.G."/>
        </authorList>
    </citation>
    <scope>NUCLEOTIDE SEQUENCE [LARGE SCALE GENOMIC DNA]</scope>
    <source>
        <strain evidence="7 8">MIT 97-6194</strain>
    </source>
</reference>
<evidence type="ECO:0000256" key="1">
    <source>
        <dbReference type="ARBA" id="ARBA00022603"/>
    </source>
</evidence>
<keyword evidence="2 5" id="KW-0808">Transferase</keyword>
<dbReference type="PANTHER" id="PTHR33603:SF1">
    <property type="entry name" value="RIBOSOMAL RNA LARGE SUBUNIT METHYLTRANSFERASE H"/>
    <property type="match status" value="1"/>
</dbReference>
<keyword evidence="3 5" id="KW-0949">S-adenosyl-L-methionine</keyword>
<dbReference type="RefSeq" id="WP_034572151.1">
    <property type="nucleotide sequence ID" value="NZ_JRMP02000004.1"/>
</dbReference>
<comment type="function">
    <text evidence="5">Specifically methylates the pseudouridine at position 1915 (m3Psi1915) in 23S rRNA.</text>
</comment>
<evidence type="ECO:0000256" key="4">
    <source>
        <dbReference type="ARBA" id="ARBA00038303"/>
    </source>
</evidence>
<evidence type="ECO:0000313" key="8">
    <source>
        <dbReference type="Proteomes" id="UP000029714"/>
    </source>
</evidence>
<comment type="subcellular location">
    <subcellularLocation>
        <location evidence="5">Cytoplasm</location>
    </subcellularLocation>
</comment>
<evidence type="ECO:0000256" key="3">
    <source>
        <dbReference type="ARBA" id="ARBA00022691"/>
    </source>
</evidence>
<feature type="binding site" evidence="5">
    <location>
        <position position="74"/>
    </location>
    <ligand>
        <name>S-adenosyl-L-methionine</name>
        <dbReference type="ChEBI" id="CHEBI:59789"/>
    </ligand>
</feature>
<protein>
    <recommendedName>
        <fullName evidence="5">Ribosomal RNA large subunit methyltransferase H</fullName>
        <ecNumber evidence="5">2.1.1.177</ecNumber>
    </recommendedName>
    <alternativeName>
        <fullName evidence="5">23S rRNA (pseudouridine1915-N3)-methyltransferase</fullName>
    </alternativeName>
    <alternativeName>
        <fullName evidence="5">23S rRNA m3Psi1915 methyltransferase</fullName>
    </alternativeName>
    <alternativeName>
        <fullName evidence="5">rRNA (pseudouridine-N3-)-methyltransferase RlmH</fullName>
    </alternativeName>
</protein>
<keyword evidence="8" id="KW-1185">Reference proteome</keyword>
<feature type="binding site" evidence="5">
    <location>
        <position position="104"/>
    </location>
    <ligand>
        <name>S-adenosyl-L-methionine</name>
        <dbReference type="ChEBI" id="CHEBI:59789"/>
    </ligand>
</feature>
<evidence type="ECO:0000256" key="5">
    <source>
        <dbReference type="HAMAP-Rule" id="MF_00658"/>
    </source>
</evidence>
<dbReference type="InterPro" id="IPR029026">
    <property type="entry name" value="tRNA_m1G_MTases_N"/>
</dbReference>
<evidence type="ECO:0000313" key="7">
    <source>
        <dbReference type="EMBL" id="TLD94973.1"/>
    </source>
</evidence>
<name>A0A347VST9_9HELI</name>
<keyword evidence="1 5" id="KW-0489">Methyltransferase</keyword>
<comment type="similarity">
    <text evidence="4 5">Belongs to the RNA methyltransferase RlmH family.</text>
</comment>
<keyword evidence="5" id="KW-0698">rRNA processing</keyword>
<accession>A0A347VST9</accession>
<dbReference type="GO" id="GO:0005737">
    <property type="term" value="C:cytoplasm"/>
    <property type="evidence" value="ECO:0007669"/>
    <property type="project" value="UniProtKB-SubCell"/>
</dbReference>
<dbReference type="OrthoDB" id="9806643at2"/>
<keyword evidence="5" id="KW-0963">Cytoplasm</keyword>
<dbReference type="Proteomes" id="UP000477070">
    <property type="component" value="Unassembled WGS sequence"/>
</dbReference>
<dbReference type="InterPro" id="IPR003742">
    <property type="entry name" value="RlmH-like"/>
</dbReference>
<comment type="subunit">
    <text evidence="5">Homodimer.</text>
</comment>
<dbReference type="CDD" id="cd18081">
    <property type="entry name" value="RlmH-like"/>
    <property type="match status" value="1"/>
</dbReference>
<dbReference type="Pfam" id="PF02590">
    <property type="entry name" value="SPOUT_MTase"/>
    <property type="match status" value="1"/>
</dbReference>
<dbReference type="AlphaFoldDB" id="A0A347VST9"/>
<dbReference type="GO" id="GO:0070038">
    <property type="term" value="F:rRNA (pseudouridine-N3-)-methyltransferase activity"/>
    <property type="evidence" value="ECO:0007669"/>
    <property type="project" value="UniProtKB-UniRule"/>
</dbReference>
<gene>
    <name evidence="5" type="primary">rlmH</name>
    <name evidence="6" type="ORF">DCO61_04610</name>
    <name evidence="7" type="ORF">LS64_003365</name>
</gene>
<dbReference type="EMBL" id="QBIU01000001">
    <property type="protein sequence ID" value="MWV69309.1"/>
    <property type="molecule type" value="Genomic_DNA"/>
</dbReference>
<sequence>MKIHIFTISKGADSMFLESSKHYLDSIKGFNVSVEVQDIWTKNVAKAQKADSNVARVSYTQAFSKHLDSKSILLDAGGKKYDSINFAKNLEHCLQNGGAKFFIAGAFGFESNLLKAHNCVSLSDLTLSHSLAKIVLLEQIYRAISIINKHPYHK</sequence>
<proteinExistence type="inferred from homology"/>
<evidence type="ECO:0000313" key="6">
    <source>
        <dbReference type="EMBL" id="MWV69309.1"/>
    </source>
</evidence>
<evidence type="ECO:0000256" key="2">
    <source>
        <dbReference type="ARBA" id="ARBA00022679"/>
    </source>
</evidence>
<dbReference type="PANTHER" id="PTHR33603">
    <property type="entry name" value="METHYLTRANSFERASE"/>
    <property type="match status" value="1"/>
</dbReference>
<reference evidence="7 8" key="1">
    <citation type="journal article" date="2014" name="Genome Announc.">
        <title>Draft genome sequences of eight enterohepatic helicobacter species isolated from both laboratory and wild rodents.</title>
        <authorList>
            <person name="Sheh A."/>
            <person name="Shen Z."/>
            <person name="Fox J.G."/>
        </authorList>
    </citation>
    <scope>NUCLEOTIDE SEQUENCE [LARGE SCALE GENOMIC DNA]</scope>
    <source>
        <strain evidence="7 8">MIT 97-6194</strain>
    </source>
</reference>
<dbReference type="STRING" id="1548018.LS64_08135"/>
<organism evidence="7 8">
    <name type="scientific">Helicobacter saguini</name>
    <dbReference type="NCBI Taxonomy" id="1548018"/>
    <lineage>
        <taxon>Bacteria</taxon>
        <taxon>Pseudomonadati</taxon>
        <taxon>Campylobacterota</taxon>
        <taxon>Epsilonproteobacteria</taxon>
        <taxon>Campylobacterales</taxon>
        <taxon>Helicobacteraceae</taxon>
        <taxon>Helicobacter</taxon>
    </lineage>
</organism>